<dbReference type="EMBL" id="JBHULM010000045">
    <property type="protein sequence ID" value="MFD2543824.1"/>
    <property type="molecule type" value="Genomic_DNA"/>
</dbReference>
<sequence length="161" mass="18864">MNMQPRIESVSEKKLVGKFVEMSLIDNKTLELFSSFMPYRKQVKNSISSAIYEVMQYDAAYFKSFNPNNRFKKWGTLEVENLDEIPENMHTLVIESGLYAVFTYKGLAKDFSNLMQYVFTDWLPKSAYRLDNRPHFNVLGSKYIKNSPDSEEDVYIPIQLK</sequence>
<dbReference type="InterPro" id="IPR011256">
    <property type="entry name" value="Reg_factor_effector_dom_sf"/>
</dbReference>
<name>A0ABW5K4I8_9FLAO</name>
<dbReference type="Proteomes" id="UP001597467">
    <property type="component" value="Unassembled WGS sequence"/>
</dbReference>
<evidence type="ECO:0000313" key="3">
    <source>
        <dbReference type="Proteomes" id="UP001597467"/>
    </source>
</evidence>
<dbReference type="SMART" id="SM00871">
    <property type="entry name" value="AraC_E_bind"/>
    <property type="match status" value="1"/>
</dbReference>
<organism evidence="2 3">
    <name type="scientific">Lacinutrix gracilariae</name>
    <dbReference type="NCBI Taxonomy" id="1747198"/>
    <lineage>
        <taxon>Bacteria</taxon>
        <taxon>Pseudomonadati</taxon>
        <taxon>Bacteroidota</taxon>
        <taxon>Flavobacteriia</taxon>
        <taxon>Flavobacteriales</taxon>
        <taxon>Flavobacteriaceae</taxon>
        <taxon>Lacinutrix</taxon>
    </lineage>
</organism>
<evidence type="ECO:0000259" key="1">
    <source>
        <dbReference type="SMART" id="SM00871"/>
    </source>
</evidence>
<evidence type="ECO:0000313" key="2">
    <source>
        <dbReference type="EMBL" id="MFD2543824.1"/>
    </source>
</evidence>
<comment type="caution">
    <text evidence="2">The sequence shown here is derived from an EMBL/GenBank/DDBJ whole genome shotgun (WGS) entry which is preliminary data.</text>
</comment>
<keyword evidence="3" id="KW-1185">Reference proteome</keyword>
<feature type="domain" description="AraC effector-binding" evidence="1">
    <location>
        <begin position="3"/>
        <end position="159"/>
    </location>
</feature>
<dbReference type="InterPro" id="IPR010499">
    <property type="entry name" value="AraC_E-bd"/>
</dbReference>
<accession>A0ABW5K4I8</accession>
<proteinExistence type="predicted"/>
<gene>
    <name evidence="2" type="ORF">ACFSSB_15965</name>
</gene>
<dbReference type="InterPro" id="IPR029442">
    <property type="entry name" value="GyrI-like"/>
</dbReference>
<dbReference type="RefSeq" id="WP_379906123.1">
    <property type="nucleotide sequence ID" value="NZ_JBHULM010000045.1"/>
</dbReference>
<dbReference type="Pfam" id="PF06445">
    <property type="entry name" value="GyrI-like"/>
    <property type="match status" value="1"/>
</dbReference>
<dbReference type="SUPFAM" id="SSF55136">
    <property type="entry name" value="Probable bacterial effector-binding domain"/>
    <property type="match status" value="1"/>
</dbReference>
<dbReference type="Gene3D" id="3.20.80.10">
    <property type="entry name" value="Regulatory factor, effector binding domain"/>
    <property type="match status" value="1"/>
</dbReference>
<protein>
    <submittedName>
        <fullName evidence="2">GyrI-like domain-containing protein</fullName>
    </submittedName>
</protein>
<reference evidence="3" key="1">
    <citation type="journal article" date="2019" name="Int. J. Syst. Evol. Microbiol.">
        <title>The Global Catalogue of Microorganisms (GCM) 10K type strain sequencing project: providing services to taxonomists for standard genome sequencing and annotation.</title>
        <authorList>
            <consortium name="The Broad Institute Genomics Platform"/>
            <consortium name="The Broad Institute Genome Sequencing Center for Infectious Disease"/>
            <person name="Wu L."/>
            <person name="Ma J."/>
        </authorList>
    </citation>
    <scope>NUCLEOTIDE SEQUENCE [LARGE SCALE GENOMIC DNA]</scope>
    <source>
        <strain evidence="3">KCTC 42808</strain>
    </source>
</reference>